<organism evidence="1 2">
    <name type="scientific">Xanthobacter flavus</name>
    <dbReference type="NCBI Taxonomy" id="281"/>
    <lineage>
        <taxon>Bacteria</taxon>
        <taxon>Pseudomonadati</taxon>
        <taxon>Pseudomonadota</taxon>
        <taxon>Alphaproteobacteria</taxon>
        <taxon>Hyphomicrobiales</taxon>
        <taxon>Xanthobacteraceae</taxon>
        <taxon>Xanthobacter</taxon>
    </lineage>
</organism>
<evidence type="ECO:0000313" key="2">
    <source>
        <dbReference type="Proteomes" id="UP001245370"/>
    </source>
</evidence>
<evidence type="ECO:0000313" key="1">
    <source>
        <dbReference type="EMBL" id="MDR6334931.1"/>
    </source>
</evidence>
<protein>
    <submittedName>
        <fullName evidence="1">N-formylglutamate deformylase</fullName>
        <ecNumber evidence="1">3.5.1.68</ecNumber>
    </submittedName>
</protein>
<reference evidence="1 2" key="1">
    <citation type="submission" date="2023-07" db="EMBL/GenBank/DDBJ databases">
        <title>Genomic Encyclopedia of Type Strains, Phase IV (KMG-IV): sequencing the most valuable type-strain genomes for metagenomic binning, comparative biology and taxonomic classification.</title>
        <authorList>
            <person name="Goeker M."/>
        </authorList>
    </citation>
    <scope>NUCLEOTIDE SEQUENCE [LARGE SCALE GENOMIC DNA]</scope>
    <source>
        <strain evidence="1 2">DSM 338</strain>
    </source>
</reference>
<dbReference type="Proteomes" id="UP001245370">
    <property type="component" value="Unassembled WGS sequence"/>
</dbReference>
<keyword evidence="1" id="KW-0378">Hydrolase</keyword>
<dbReference type="EMBL" id="JAVDPY010000006">
    <property type="protein sequence ID" value="MDR6334931.1"/>
    <property type="molecule type" value="Genomic_DNA"/>
</dbReference>
<accession>A0ABU1KJB4</accession>
<gene>
    <name evidence="1" type="ORF">GGQ86_003421</name>
</gene>
<dbReference type="GO" id="GO:0050129">
    <property type="term" value="F:N-formylglutamate deformylase activity"/>
    <property type="evidence" value="ECO:0007669"/>
    <property type="project" value="UniProtKB-EC"/>
</dbReference>
<name>A0ABU1KJB4_XANFL</name>
<dbReference type="EC" id="3.5.1.68" evidence="1"/>
<comment type="caution">
    <text evidence="1">The sequence shown here is derived from an EMBL/GenBank/DDBJ whole genome shotgun (WGS) entry which is preliminary data.</text>
</comment>
<proteinExistence type="predicted"/>
<dbReference type="InterPro" id="IPR007709">
    <property type="entry name" value="N-FG_amidohydro"/>
</dbReference>
<dbReference type="Gene3D" id="3.40.630.40">
    <property type="entry name" value="Zn-dependent exopeptidases"/>
    <property type="match status" value="1"/>
</dbReference>
<keyword evidence="2" id="KW-1185">Reference proteome</keyword>
<dbReference type="SUPFAM" id="SSF53187">
    <property type="entry name" value="Zn-dependent exopeptidases"/>
    <property type="match status" value="1"/>
</dbReference>
<sequence length="296" mass="33166">MMTACLADTIEPAFEVLTPVEARAPFLFNSPHSGRIYPRSFVEQTRLDFSTLRRSEDTFVDELFGDCVALGAPMMRALFPRSFLDLNREPYELDPRMFEGRLPPFANTRSIRVSGGLGTIARVVGDAQEIYPRRLAVNEALERIETYYKPYHQTLRRLVGRIQREWGLAVLVDCHSMPSTSARDEVARADFVIGDRYGTSCSDLVTDAVERSLTARGYRVVRNKPYAGGYITEHYGNPSAGLHAVQIELNRSLYMDEAGYERNGGFVRVQADIRALMGDLFIAVSEGLAPLRAAAE</sequence>
<dbReference type="Pfam" id="PF05013">
    <property type="entry name" value="FGase"/>
    <property type="match status" value="1"/>
</dbReference>